<accession>A0A6G1HN27</accession>
<dbReference type="InterPro" id="IPR050955">
    <property type="entry name" value="Plant_Biomass_Hydrol_Est"/>
</dbReference>
<dbReference type="EC" id="3.1.1.-" evidence="4"/>
<evidence type="ECO:0000256" key="2">
    <source>
        <dbReference type="ARBA" id="ARBA00022729"/>
    </source>
</evidence>
<comment type="subcellular location">
    <subcellularLocation>
        <location evidence="4">Secreted</location>
    </subcellularLocation>
</comment>
<dbReference type="InterPro" id="IPR029058">
    <property type="entry name" value="AB_hydrolase_fold"/>
</dbReference>
<dbReference type="AlphaFoldDB" id="A0A6G1HN27"/>
<dbReference type="GO" id="GO:0005576">
    <property type="term" value="C:extracellular region"/>
    <property type="evidence" value="ECO:0007669"/>
    <property type="project" value="UniProtKB-SubCell"/>
</dbReference>
<dbReference type="EMBL" id="ML996703">
    <property type="protein sequence ID" value="KAF2397314.1"/>
    <property type="molecule type" value="Genomic_DNA"/>
</dbReference>
<dbReference type="Gene3D" id="3.40.50.1820">
    <property type="entry name" value="alpha/beta hydrolase"/>
    <property type="match status" value="1"/>
</dbReference>
<proteinExistence type="inferred from homology"/>
<keyword evidence="1 4" id="KW-0719">Serine esterase</keyword>
<keyword evidence="2" id="KW-0732">Signal</keyword>
<dbReference type="PANTHER" id="PTHR43037">
    <property type="entry name" value="UNNAMED PRODUCT-RELATED"/>
    <property type="match status" value="1"/>
</dbReference>
<keyword evidence="4" id="KW-0119">Carbohydrate metabolism</keyword>
<evidence type="ECO:0000313" key="5">
    <source>
        <dbReference type="EMBL" id="KAF2397314.1"/>
    </source>
</evidence>
<evidence type="ECO:0000256" key="3">
    <source>
        <dbReference type="ARBA" id="ARBA00022801"/>
    </source>
</evidence>
<dbReference type="Pfam" id="PF10503">
    <property type="entry name" value="Esterase_PHB"/>
    <property type="match status" value="1"/>
</dbReference>
<evidence type="ECO:0000256" key="4">
    <source>
        <dbReference type="RuleBase" id="RU367147"/>
    </source>
</evidence>
<dbReference type="Proteomes" id="UP000799640">
    <property type="component" value="Unassembled WGS sequence"/>
</dbReference>
<keyword evidence="6" id="KW-1185">Reference proteome</keyword>
<dbReference type="InterPro" id="IPR010126">
    <property type="entry name" value="Esterase_phb"/>
</dbReference>
<organism evidence="5 6">
    <name type="scientific">Trichodelitschia bisporula</name>
    <dbReference type="NCBI Taxonomy" id="703511"/>
    <lineage>
        <taxon>Eukaryota</taxon>
        <taxon>Fungi</taxon>
        <taxon>Dikarya</taxon>
        <taxon>Ascomycota</taxon>
        <taxon>Pezizomycotina</taxon>
        <taxon>Dothideomycetes</taxon>
        <taxon>Dothideomycetes incertae sedis</taxon>
        <taxon>Phaeotrichales</taxon>
        <taxon>Phaeotrichaceae</taxon>
        <taxon>Trichodelitschia</taxon>
    </lineage>
</organism>
<gene>
    <name evidence="5" type="ORF">EJ06DRAFT_455669</name>
</gene>
<evidence type="ECO:0000256" key="1">
    <source>
        <dbReference type="ARBA" id="ARBA00022487"/>
    </source>
</evidence>
<comment type="similarity">
    <text evidence="4">Belongs to the carbohydrate esterase 1 (CE1) family.</text>
</comment>
<keyword evidence="4" id="KW-0964">Secreted</keyword>
<dbReference type="GO" id="GO:0045493">
    <property type="term" value="P:xylan catabolic process"/>
    <property type="evidence" value="ECO:0007669"/>
    <property type="project" value="UniProtKB-UniRule"/>
</dbReference>
<sequence length="266" mass="28259">GGNPTKLDMFYYAPADLPPNSPIVVAIHYCLGSAAMYHSSANFVPAAGQYKFAVIYPQASHDNRCWEVNTERTLTRGGGGDSDGIAKMINYVATKHKSDLKRVYVLGSSSGGMMTNVMAATYPDLVAGAASFSGIPYGCLKGSRGASPMSDNSPCVKGGVKKSGAEWAAMVKSAAKGVSANYPPFQVWHQTQDPVVNFALAAEQVKQWTSVHGISGTETSTQRNTPKSGTTKHIYGDGTKVVFYEVQGAGHPCPVNIPEVLKWFGI</sequence>
<dbReference type="PANTHER" id="PTHR43037:SF5">
    <property type="entry name" value="FERULOYL ESTERASE"/>
    <property type="match status" value="1"/>
</dbReference>
<feature type="non-terminal residue" evidence="5">
    <location>
        <position position="266"/>
    </location>
</feature>
<evidence type="ECO:0000313" key="6">
    <source>
        <dbReference type="Proteomes" id="UP000799640"/>
    </source>
</evidence>
<protein>
    <recommendedName>
        <fullName evidence="4">Carboxylic ester hydrolase</fullName>
        <ecNumber evidence="4">3.1.1.-</ecNumber>
    </recommendedName>
</protein>
<dbReference type="NCBIfam" id="TIGR01840">
    <property type="entry name" value="esterase_phb"/>
    <property type="match status" value="1"/>
</dbReference>
<reference evidence="5" key="1">
    <citation type="journal article" date="2020" name="Stud. Mycol.">
        <title>101 Dothideomycetes genomes: a test case for predicting lifestyles and emergence of pathogens.</title>
        <authorList>
            <person name="Haridas S."/>
            <person name="Albert R."/>
            <person name="Binder M."/>
            <person name="Bloem J."/>
            <person name="Labutti K."/>
            <person name="Salamov A."/>
            <person name="Andreopoulos B."/>
            <person name="Baker S."/>
            <person name="Barry K."/>
            <person name="Bills G."/>
            <person name="Bluhm B."/>
            <person name="Cannon C."/>
            <person name="Castanera R."/>
            <person name="Culley D."/>
            <person name="Daum C."/>
            <person name="Ezra D."/>
            <person name="Gonzalez J."/>
            <person name="Henrissat B."/>
            <person name="Kuo A."/>
            <person name="Liang C."/>
            <person name="Lipzen A."/>
            <person name="Lutzoni F."/>
            <person name="Magnuson J."/>
            <person name="Mondo S."/>
            <person name="Nolan M."/>
            <person name="Ohm R."/>
            <person name="Pangilinan J."/>
            <person name="Park H.-J."/>
            <person name="Ramirez L."/>
            <person name="Alfaro M."/>
            <person name="Sun H."/>
            <person name="Tritt A."/>
            <person name="Yoshinaga Y."/>
            <person name="Zwiers L.-H."/>
            <person name="Turgeon B."/>
            <person name="Goodwin S."/>
            <person name="Spatafora J."/>
            <person name="Crous P."/>
            <person name="Grigoriev I."/>
        </authorList>
    </citation>
    <scope>NUCLEOTIDE SEQUENCE</scope>
    <source>
        <strain evidence="5">CBS 262.69</strain>
    </source>
</reference>
<name>A0A6G1HN27_9PEZI</name>
<dbReference type="SUPFAM" id="SSF53474">
    <property type="entry name" value="alpha/beta-Hydrolases"/>
    <property type="match status" value="2"/>
</dbReference>
<keyword evidence="3 4" id="KW-0378">Hydrolase</keyword>
<dbReference type="OrthoDB" id="2425929at2759"/>
<comment type="function">
    <text evidence="4">Esterase involved in the hydrolysis of xylan, a major structural heterogeneous polysaccharide found in plant biomass representing the second most abundant polysaccharide in the biosphere, after cellulose.</text>
</comment>
<dbReference type="GO" id="GO:0052689">
    <property type="term" value="F:carboxylic ester hydrolase activity"/>
    <property type="evidence" value="ECO:0007669"/>
    <property type="project" value="UniProtKB-KW"/>
</dbReference>
<feature type="non-terminal residue" evidence="5">
    <location>
        <position position="1"/>
    </location>
</feature>
<keyword evidence="4" id="KW-0624">Polysaccharide degradation</keyword>